<evidence type="ECO:0000256" key="2">
    <source>
        <dbReference type="ARBA" id="ARBA00000967"/>
    </source>
</evidence>
<dbReference type="PROSITE" id="PS00631">
    <property type="entry name" value="CYTOSOL_AP"/>
    <property type="match status" value="1"/>
</dbReference>
<evidence type="ECO:0000256" key="5">
    <source>
        <dbReference type="ARBA" id="ARBA00022670"/>
    </source>
</evidence>
<dbReference type="HAMAP" id="MF_00181">
    <property type="entry name" value="Cytosol_peptidase_M17"/>
    <property type="match status" value="1"/>
</dbReference>
<evidence type="ECO:0000313" key="10">
    <source>
        <dbReference type="EMBL" id="APT85133.1"/>
    </source>
</evidence>
<dbReference type="PANTHER" id="PTHR11963:SF23">
    <property type="entry name" value="CYTOSOL AMINOPEPTIDASE"/>
    <property type="match status" value="1"/>
</dbReference>
<dbReference type="InterPro" id="IPR008283">
    <property type="entry name" value="Peptidase_M17_N"/>
</dbReference>
<dbReference type="Gene3D" id="3.40.630.10">
    <property type="entry name" value="Zn peptidases"/>
    <property type="match status" value="1"/>
</dbReference>
<feature type="domain" description="Cytosol aminopeptidase" evidence="9">
    <location>
        <begin position="344"/>
        <end position="351"/>
    </location>
</feature>
<dbReference type="GO" id="GO:0030145">
    <property type="term" value="F:manganese ion binding"/>
    <property type="evidence" value="ECO:0007669"/>
    <property type="project" value="UniProtKB-UniRule"/>
</dbReference>
<dbReference type="Gene3D" id="3.40.220.10">
    <property type="entry name" value="Leucine Aminopeptidase, subunit E, domain 1"/>
    <property type="match status" value="1"/>
</dbReference>
<dbReference type="InterPro" id="IPR000819">
    <property type="entry name" value="Peptidase_M17_C"/>
</dbReference>
<feature type="active site" evidence="8">
    <location>
        <position position="276"/>
    </location>
</feature>
<feature type="binding site" evidence="8">
    <location>
        <position position="264"/>
    </location>
    <ligand>
        <name>Mn(2+)</name>
        <dbReference type="ChEBI" id="CHEBI:29035"/>
        <label>2</label>
    </ligand>
</feature>
<dbReference type="EMBL" id="CP009245">
    <property type="protein sequence ID" value="APT85133.1"/>
    <property type="molecule type" value="Genomic_DNA"/>
</dbReference>
<dbReference type="NCBIfam" id="NF002073">
    <property type="entry name" value="PRK00913.1-2"/>
    <property type="match status" value="1"/>
</dbReference>
<keyword evidence="5 8" id="KW-0645">Protease</keyword>
<dbReference type="KEGG" id="caqu:CAQU_08675"/>
<dbReference type="InterPro" id="IPR023042">
    <property type="entry name" value="Peptidase_M17_leu_NH2_pept"/>
</dbReference>
<dbReference type="AlphaFoldDB" id="A0A1L7CHB0"/>
<dbReference type="PRINTS" id="PR00481">
    <property type="entry name" value="LAMNOPPTDASE"/>
</dbReference>
<dbReference type="Pfam" id="PF00883">
    <property type="entry name" value="Peptidase_M17"/>
    <property type="match status" value="1"/>
</dbReference>
<reference evidence="10 11" key="1">
    <citation type="submission" date="2014-08" db="EMBL/GenBank/DDBJ databases">
        <title>Complete genome sequence of Corynebacterium aquilae S-613T(T) (=DSM 44791(T)), isolated from the choana of a healthy golden eagle.</title>
        <authorList>
            <person name="Ruckert C."/>
            <person name="Albersmeier A."/>
            <person name="Winkler A."/>
            <person name="Kalinowski J."/>
        </authorList>
    </citation>
    <scope>NUCLEOTIDE SEQUENCE [LARGE SCALE GENOMIC DNA]</scope>
    <source>
        <strain evidence="10 11">S-613</strain>
    </source>
</reference>
<evidence type="ECO:0000256" key="1">
    <source>
        <dbReference type="ARBA" id="ARBA00000135"/>
    </source>
</evidence>
<comment type="subcellular location">
    <subcellularLocation>
        <location evidence="8">Cytoplasm</location>
    </subcellularLocation>
</comment>
<evidence type="ECO:0000256" key="4">
    <source>
        <dbReference type="ARBA" id="ARBA00022438"/>
    </source>
</evidence>
<dbReference type="GO" id="GO:0005737">
    <property type="term" value="C:cytoplasm"/>
    <property type="evidence" value="ECO:0007669"/>
    <property type="project" value="UniProtKB-SubCell"/>
</dbReference>
<organism evidence="10 11">
    <name type="scientific">Corynebacterium aquilae DSM 44791</name>
    <dbReference type="NCBI Taxonomy" id="1431546"/>
    <lineage>
        <taxon>Bacteria</taxon>
        <taxon>Bacillati</taxon>
        <taxon>Actinomycetota</taxon>
        <taxon>Actinomycetes</taxon>
        <taxon>Mycobacteriales</taxon>
        <taxon>Corynebacteriaceae</taxon>
        <taxon>Corynebacterium</taxon>
    </lineage>
</organism>
<dbReference type="SUPFAM" id="SSF52949">
    <property type="entry name" value="Macro domain-like"/>
    <property type="match status" value="1"/>
</dbReference>
<comment type="catalytic activity">
    <reaction evidence="2 8">
        <text>Release of an N-terminal amino acid, preferentially leucine, but not glutamic or aspartic acids.</text>
        <dbReference type="EC" id="3.4.11.10"/>
    </reaction>
</comment>
<keyword evidence="8" id="KW-0464">Manganese</keyword>
<dbReference type="GO" id="GO:0070006">
    <property type="term" value="F:metalloaminopeptidase activity"/>
    <property type="evidence" value="ECO:0007669"/>
    <property type="project" value="InterPro"/>
</dbReference>
<dbReference type="OrthoDB" id="9809354at2"/>
<protein>
    <recommendedName>
        <fullName evidence="8">Probable cytosol aminopeptidase</fullName>
        <ecNumber evidence="8">3.4.11.1</ecNumber>
    </recommendedName>
    <alternativeName>
        <fullName evidence="8">Leucine aminopeptidase</fullName>
        <shortName evidence="8">LAP</shortName>
        <ecNumber evidence="8">3.4.11.10</ecNumber>
    </alternativeName>
    <alternativeName>
        <fullName evidence="8">Leucyl aminopeptidase</fullName>
    </alternativeName>
</protein>
<sequence length="500" mass="51782">MSETFTLPSQGHLPTIAVAAELPADADALIVAMLSGEDGLELPSTGLGESVDREILESLTSLQATGKPQQVVKIPAPKELDVNVVVAVGLGDGDDVDEETVRRAAGVVGRQLTGVHHAASTLNLFGLEEAITGLSLGAYTYRGRKTDEVDAAKAPLGAVTFLGDPAKDSDVVSSTVALVESVAFARDLVNTSSDALYPESYAAIAQAAGEKVGLSVEILDYEALVAGGFGGLVGVGSGSSRKPRLVRLSWNPEGATKKVALVGKGITFDTGGISLKPGAQMDHMISDMGGSASVVASVIAAARLGLKVAVTATVPMAENMPGGQAYRPGDILTQYGGKTVEVLNTDAEGRLVLADAIVRACEDQPDYLIETATLTGAQLVALGSRTSGVMGSEQFRDRVAEIGRGVGEQAWAMPFPEEIGERLKSPVADLRNITQDRFGGMMAAGMFLGEFVAEDVQWVHIDIAGPAFNTTAPYGYVCERGTGVPVRTIVATLADIADNG</sequence>
<feature type="binding site" evidence="8">
    <location>
        <position position="346"/>
    </location>
    <ligand>
        <name>Mn(2+)</name>
        <dbReference type="ChEBI" id="CHEBI:29035"/>
        <label>1</label>
    </ligand>
</feature>
<feature type="binding site" evidence="8">
    <location>
        <position position="348"/>
    </location>
    <ligand>
        <name>Mn(2+)</name>
        <dbReference type="ChEBI" id="CHEBI:29035"/>
        <label>2</label>
    </ligand>
</feature>
<gene>
    <name evidence="8" type="primary">pepA</name>
    <name evidence="10" type="ORF">CAQU_08675</name>
</gene>
<feature type="active site" evidence="8">
    <location>
        <position position="350"/>
    </location>
</feature>
<feature type="binding site" evidence="8">
    <location>
        <position position="269"/>
    </location>
    <ligand>
        <name>Mn(2+)</name>
        <dbReference type="ChEBI" id="CHEBI:29035"/>
        <label>2</label>
    </ligand>
</feature>
<feature type="binding site" evidence="8">
    <location>
        <position position="287"/>
    </location>
    <ligand>
        <name>Mn(2+)</name>
        <dbReference type="ChEBI" id="CHEBI:29035"/>
        <label>2</label>
    </ligand>
</feature>
<feature type="binding site" evidence="8">
    <location>
        <position position="269"/>
    </location>
    <ligand>
        <name>Mn(2+)</name>
        <dbReference type="ChEBI" id="CHEBI:29035"/>
        <label>1</label>
    </ligand>
</feature>
<dbReference type="STRING" id="1431546.CAQU_08675"/>
<dbReference type="EC" id="3.4.11.1" evidence="8"/>
<dbReference type="Proteomes" id="UP000185478">
    <property type="component" value="Chromosome"/>
</dbReference>
<keyword evidence="4 8" id="KW-0031">Aminopeptidase</keyword>
<keyword evidence="6 8" id="KW-0378">Hydrolase</keyword>
<feature type="binding site" evidence="8">
    <location>
        <position position="348"/>
    </location>
    <ligand>
        <name>Mn(2+)</name>
        <dbReference type="ChEBI" id="CHEBI:29035"/>
        <label>1</label>
    </ligand>
</feature>
<dbReference type="RefSeq" id="WP_075726888.1">
    <property type="nucleotide sequence ID" value="NZ_CP009245.1"/>
</dbReference>
<evidence type="ECO:0000259" key="9">
    <source>
        <dbReference type="PROSITE" id="PS00631"/>
    </source>
</evidence>
<evidence type="ECO:0000256" key="8">
    <source>
        <dbReference type="HAMAP-Rule" id="MF_00181"/>
    </source>
</evidence>
<keyword evidence="8" id="KW-0479">Metal-binding</keyword>
<dbReference type="CDD" id="cd00433">
    <property type="entry name" value="Peptidase_M17"/>
    <property type="match status" value="1"/>
</dbReference>
<dbReference type="GO" id="GO:0006508">
    <property type="term" value="P:proteolysis"/>
    <property type="evidence" value="ECO:0007669"/>
    <property type="project" value="UniProtKB-KW"/>
</dbReference>
<evidence type="ECO:0000256" key="3">
    <source>
        <dbReference type="ARBA" id="ARBA00009528"/>
    </source>
</evidence>
<dbReference type="InterPro" id="IPR043472">
    <property type="entry name" value="Macro_dom-like"/>
</dbReference>
<comment type="function">
    <text evidence="7 8">Presumably involved in the processing and regular turnover of intracellular proteins. Catalyzes the removal of unsubstituted N-terminal amino acids from various peptides.</text>
</comment>
<proteinExistence type="inferred from homology"/>
<dbReference type="SUPFAM" id="SSF53187">
    <property type="entry name" value="Zn-dependent exopeptidases"/>
    <property type="match status" value="1"/>
</dbReference>
<dbReference type="InterPro" id="IPR011356">
    <property type="entry name" value="Leucine_aapep/pepB"/>
</dbReference>
<comment type="cofactor">
    <cofactor evidence="8">
        <name>Mn(2+)</name>
        <dbReference type="ChEBI" id="CHEBI:29035"/>
    </cofactor>
    <text evidence="8">Binds 2 manganese ions per subunit.</text>
</comment>
<keyword evidence="8" id="KW-0963">Cytoplasm</keyword>
<dbReference type="PANTHER" id="PTHR11963">
    <property type="entry name" value="LEUCINE AMINOPEPTIDASE-RELATED"/>
    <property type="match status" value="1"/>
</dbReference>
<dbReference type="EC" id="3.4.11.10" evidence="8"/>
<accession>A0A1L7CHB0</accession>
<evidence type="ECO:0000256" key="6">
    <source>
        <dbReference type="ARBA" id="ARBA00022801"/>
    </source>
</evidence>
<comment type="catalytic activity">
    <reaction evidence="1 8">
        <text>Release of an N-terminal amino acid, Xaa-|-Yaa-, in which Xaa is preferably Leu, but may be other amino acids including Pro although not Arg or Lys, and Yaa may be Pro. Amino acid amides and methyl esters are also readily hydrolyzed, but rates on arylamides are exceedingly low.</text>
        <dbReference type="EC" id="3.4.11.1"/>
    </reaction>
</comment>
<evidence type="ECO:0000313" key="11">
    <source>
        <dbReference type="Proteomes" id="UP000185478"/>
    </source>
</evidence>
<evidence type="ECO:0000256" key="7">
    <source>
        <dbReference type="ARBA" id="ARBA00049972"/>
    </source>
</evidence>
<comment type="similarity">
    <text evidence="3 8">Belongs to the peptidase M17 family.</text>
</comment>
<name>A0A1L7CHB0_9CORY</name>
<dbReference type="Pfam" id="PF02789">
    <property type="entry name" value="Peptidase_M17_N"/>
    <property type="match status" value="1"/>
</dbReference>
<keyword evidence="11" id="KW-1185">Reference proteome</keyword>